<keyword evidence="2 5" id="KW-0808">Transferase</keyword>
<comment type="similarity">
    <text evidence="5">Belongs to the class I-like SAM-binding methyltransferase superfamily. RsmB/NOP family.</text>
</comment>
<dbReference type="HOGENOM" id="CLU_005316_0_4_0"/>
<dbReference type="Proteomes" id="UP000007030">
    <property type="component" value="Chromosome"/>
</dbReference>
<dbReference type="InterPro" id="IPR023267">
    <property type="entry name" value="RCMT"/>
</dbReference>
<organism evidence="7 8">
    <name type="scientific">Marinithermus hydrothermalis (strain DSM 14884 / JCM 11576 / T1)</name>
    <dbReference type="NCBI Taxonomy" id="869210"/>
    <lineage>
        <taxon>Bacteria</taxon>
        <taxon>Thermotogati</taxon>
        <taxon>Deinococcota</taxon>
        <taxon>Deinococci</taxon>
        <taxon>Thermales</taxon>
        <taxon>Thermaceae</taxon>
        <taxon>Marinithermus</taxon>
    </lineage>
</organism>
<dbReference type="eggNOG" id="COG0781">
    <property type="taxonomic scope" value="Bacteria"/>
</dbReference>
<feature type="binding site" evidence="5">
    <location>
        <position position="265"/>
    </location>
    <ligand>
        <name>S-adenosyl-L-methionine</name>
        <dbReference type="ChEBI" id="CHEBI:59789"/>
    </ligand>
</feature>
<dbReference type="InterPro" id="IPR029063">
    <property type="entry name" value="SAM-dependent_MTases_sf"/>
</dbReference>
<dbReference type="InterPro" id="IPR001678">
    <property type="entry name" value="MeTrfase_RsmB-F_NOP2_dom"/>
</dbReference>
<evidence type="ECO:0000313" key="8">
    <source>
        <dbReference type="Proteomes" id="UP000007030"/>
    </source>
</evidence>
<sequence>MRNNPNPHPKPPATARGLALHVLEAVARGQYAQPTLDRALQNTRLSPEDRGLATHLTYGTLRHLRYLDHLLAPHLNAPHHLPPPVRWALRAGAYERLFLEHPAYAVVHSWVEETKRRAPRLAGLTNAVLRRVTHREAPPAVRLSIPDFLHDHWRIFFGDAGFAEGFNQPEPLWITAYPGAREALEAQGVAYRPGPVPDSLALEGARLRALEAYRQGLLQPQNPASLFAAQLLDPPPGAKVLDLAGGAGLKALYLAARGARVVSYDKNPKRQATGRATPARTGLRVAFKTQDLTRPIPETAPFVLLDAPCTGTGTFRGNPEIRYRLRPQDPQALSTLQRALLETAARAVEPGGRLVYAVCTLTEAEGEAVTRAFLEQHPEFTLEPFTPPFPALKQDLGVYVRPENGLDGFYYARFRKA</sequence>
<keyword evidence="8" id="KW-1185">Reference proteome</keyword>
<keyword evidence="4 5" id="KW-0694">RNA-binding</keyword>
<feature type="active site" description="Nucleophile" evidence="5">
    <location>
        <position position="359"/>
    </location>
</feature>
<dbReference type="GO" id="GO:0001510">
    <property type="term" value="P:RNA methylation"/>
    <property type="evidence" value="ECO:0007669"/>
    <property type="project" value="InterPro"/>
</dbReference>
<dbReference type="InterPro" id="IPR035926">
    <property type="entry name" value="NusB-like_sf"/>
</dbReference>
<comment type="caution">
    <text evidence="5">Lacks conserved residue(s) required for the propagation of feature annotation.</text>
</comment>
<evidence type="ECO:0000256" key="2">
    <source>
        <dbReference type="ARBA" id="ARBA00022679"/>
    </source>
</evidence>
<dbReference type="EMBL" id="CP002630">
    <property type="protein sequence ID" value="AEB12026.1"/>
    <property type="molecule type" value="Genomic_DNA"/>
</dbReference>
<feature type="domain" description="SAM-dependent MTase RsmB/NOP-type" evidence="6">
    <location>
        <begin position="141"/>
        <end position="417"/>
    </location>
</feature>
<keyword evidence="1 5" id="KW-0489">Methyltransferase</keyword>
<dbReference type="PRINTS" id="PR02008">
    <property type="entry name" value="RCMTFAMILY"/>
</dbReference>
<dbReference type="Gene3D" id="1.10.940.10">
    <property type="entry name" value="NusB-like"/>
    <property type="match status" value="1"/>
</dbReference>
<protein>
    <submittedName>
        <fullName evidence="7">NusB/RsmB/TIM44</fullName>
    </submittedName>
</protein>
<evidence type="ECO:0000256" key="5">
    <source>
        <dbReference type="PROSITE-ProRule" id="PRU01023"/>
    </source>
</evidence>
<gene>
    <name evidence="7" type="ordered locus">Marky_1286</name>
</gene>
<dbReference type="SUPFAM" id="SSF48013">
    <property type="entry name" value="NusB-like"/>
    <property type="match status" value="1"/>
</dbReference>
<dbReference type="PANTHER" id="PTHR22807:SF53">
    <property type="entry name" value="RIBOSOMAL RNA SMALL SUBUNIT METHYLTRANSFERASE B-RELATED"/>
    <property type="match status" value="1"/>
</dbReference>
<dbReference type="PROSITE" id="PS51686">
    <property type="entry name" value="SAM_MT_RSMB_NOP"/>
    <property type="match status" value="1"/>
</dbReference>
<dbReference type="GO" id="GO:0003723">
    <property type="term" value="F:RNA binding"/>
    <property type="evidence" value="ECO:0007669"/>
    <property type="project" value="UniProtKB-UniRule"/>
</dbReference>
<dbReference type="GO" id="GO:0006355">
    <property type="term" value="P:regulation of DNA-templated transcription"/>
    <property type="evidence" value="ECO:0007669"/>
    <property type="project" value="InterPro"/>
</dbReference>
<dbReference type="Pfam" id="PF01029">
    <property type="entry name" value="NusB"/>
    <property type="match status" value="1"/>
</dbReference>
<dbReference type="KEGG" id="mhd:Marky_1286"/>
<dbReference type="InterPro" id="IPR006027">
    <property type="entry name" value="NusB_RsmB_TIM44"/>
</dbReference>
<reference evidence="7 8" key="1">
    <citation type="journal article" date="2012" name="Stand. Genomic Sci.">
        <title>Complete genome sequence of the aerobic, heterotroph Marinithermus hydrothermalis type strain (T1(T)) from a deep-sea hydrothermal vent chimney.</title>
        <authorList>
            <person name="Copeland A."/>
            <person name="Gu W."/>
            <person name="Yasawong M."/>
            <person name="Lapidus A."/>
            <person name="Lucas S."/>
            <person name="Deshpande S."/>
            <person name="Pagani I."/>
            <person name="Tapia R."/>
            <person name="Cheng J.F."/>
            <person name="Goodwin L.A."/>
            <person name="Pitluck S."/>
            <person name="Liolios K."/>
            <person name="Ivanova N."/>
            <person name="Mavromatis K."/>
            <person name="Mikhailova N."/>
            <person name="Pati A."/>
            <person name="Chen A."/>
            <person name="Palaniappan K."/>
            <person name="Land M."/>
            <person name="Pan C."/>
            <person name="Brambilla E.M."/>
            <person name="Rohde M."/>
            <person name="Tindall B.J."/>
            <person name="Sikorski J."/>
            <person name="Goker M."/>
            <person name="Detter J.C."/>
            <person name="Bristow J."/>
            <person name="Eisen J.A."/>
            <person name="Markowitz V."/>
            <person name="Hugenholtz P."/>
            <person name="Kyrpides N.C."/>
            <person name="Klenk H.P."/>
            <person name="Woyke T."/>
        </authorList>
    </citation>
    <scope>NUCLEOTIDE SEQUENCE [LARGE SCALE GENOMIC DNA]</scope>
    <source>
        <strain evidence="8">DSM 14884 / JCM 11576 / T1</strain>
    </source>
</reference>
<evidence type="ECO:0000256" key="3">
    <source>
        <dbReference type="ARBA" id="ARBA00022691"/>
    </source>
</evidence>
<dbReference type="PANTHER" id="PTHR22807">
    <property type="entry name" value="NOP2 YEAST -RELATED NOL1/NOP2/FMU SUN DOMAIN-CONTAINING"/>
    <property type="match status" value="1"/>
</dbReference>
<dbReference type="STRING" id="869210.Marky_1286"/>
<evidence type="ECO:0000256" key="4">
    <source>
        <dbReference type="ARBA" id="ARBA00022884"/>
    </source>
</evidence>
<evidence type="ECO:0000313" key="7">
    <source>
        <dbReference type="EMBL" id="AEB12026.1"/>
    </source>
</evidence>
<keyword evidence="3 5" id="KW-0949">S-adenosyl-L-methionine</keyword>
<proteinExistence type="inferred from homology"/>
<dbReference type="eggNOG" id="COG0144">
    <property type="taxonomic scope" value="Bacteria"/>
</dbReference>
<dbReference type="AlphaFoldDB" id="F2NK55"/>
<dbReference type="InterPro" id="IPR049560">
    <property type="entry name" value="MeTrfase_RsmB-F_NOP2_cat"/>
</dbReference>
<evidence type="ECO:0000259" key="6">
    <source>
        <dbReference type="PROSITE" id="PS51686"/>
    </source>
</evidence>
<dbReference type="GO" id="GO:0008173">
    <property type="term" value="F:RNA methyltransferase activity"/>
    <property type="evidence" value="ECO:0007669"/>
    <property type="project" value="InterPro"/>
</dbReference>
<name>F2NK55_MARHT</name>
<feature type="binding site" evidence="5">
    <location>
        <position position="306"/>
    </location>
    <ligand>
        <name>S-adenosyl-L-methionine</name>
        <dbReference type="ChEBI" id="CHEBI:59789"/>
    </ligand>
</feature>
<dbReference type="Pfam" id="PF01189">
    <property type="entry name" value="Methyltr_RsmB-F"/>
    <property type="match status" value="1"/>
</dbReference>
<accession>F2NK55</accession>
<dbReference type="Gene3D" id="3.40.50.150">
    <property type="entry name" value="Vaccinia Virus protein VP39"/>
    <property type="match status" value="1"/>
</dbReference>
<dbReference type="CDD" id="cd02440">
    <property type="entry name" value="AdoMet_MTases"/>
    <property type="match status" value="1"/>
</dbReference>
<dbReference type="OrthoDB" id="9810297at2"/>
<dbReference type="SUPFAM" id="SSF53335">
    <property type="entry name" value="S-adenosyl-L-methionine-dependent methyltransferases"/>
    <property type="match status" value="1"/>
</dbReference>
<dbReference type="RefSeq" id="WP_013704073.1">
    <property type="nucleotide sequence ID" value="NC_015387.1"/>
</dbReference>
<evidence type="ECO:0000256" key="1">
    <source>
        <dbReference type="ARBA" id="ARBA00022603"/>
    </source>
</evidence>